<dbReference type="InterPro" id="IPR001447">
    <property type="entry name" value="Arylamine_N-AcTrfase"/>
</dbReference>
<evidence type="ECO:0000313" key="3">
    <source>
        <dbReference type="EMBL" id="KAK8756367.1"/>
    </source>
</evidence>
<evidence type="ECO:0000256" key="2">
    <source>
        <dbReference type="ARBA" id="ARBA00012701"/>
    </source>
</evidence>
<proteinExistence type="inferred from homology"/>
<dbReference type="GO" id="GO:0004060">
    <property type="term" value="F:arylamine N-acetyltransferase activity"/>
    <property type="evidence" value="ECO:0007669"/>
    <property type="project" value="UniProtKB-EC"/>
</dbReference>
<evidence type="ECO:0000313" key="4">
    <source>
        <dbReference type="Proteomes" id="UP001321473"/>
    </source>
</evidence>
<comment type="similarity">
    <text evidence="1">Belongs to the arylamine N-acetyltransferase family.</text>
</comment>
<dbReference type="EC" id="2.3.1.5" evidence="2"/>
<name>A0AAQ4D1M7_AMBAM</name>
<gene>
    <name evidence="3" type="ORF">V5799_000921</name>
</gene>
<protein>
    <recommendedName>
        <fullName evidence="2">arylamine N-acetyltransferase</fullName>
        <ecNumber evidence="2">2.3.1.5</ecNumber>
    </recommendedName>
</protein>
<keyword evidence="4" id="KW-1185">Reference proteome</keyword>
<dbReference type="EMBL" id="JARKHS020036291">
    <property type="protein sequence ID" value="KAK8756367.1"/>
    <property type="molecule type" value="Genomic_DNA"/>
</dbReference>
<accession>A0AAQ4D1M7</accession>
<dbReference type="Proteomes" id="UP001321473">
    <property type="component" value="Unassembled WGS sequence"/>
</dbReference>
<comment type="caution">
    <text evidence="3">The sequence shown here is derived from an EMBL/GenBank/DDBJ whole genome shotgun (WGS) entry which is preliminary data.</text>
</comment>
<dbReference type="Gene3D" id="3.30.2140.10">
    <property type="entry name" value="Arylamine N-acetyltransferase"/>
    <property type="match status" value="1"/>
</dbReference>
<dbReference type="Gene3D" id="2.40.128.150">
    <property type="entry name" value="Cysteine proteinases"/>
    <property type="match status" value="1"/>
</dbReference>
<dbReference type="SUPFAM" id="SSF54001">
    <property type="entry name" value="Cysteine proteinases"/>
    <property type="match status" value="1"/>
</dbReference>
<evidence type="ECO:0000256" key="1">
    <source>
        <dbReference type="ARBA" id="ARBA00006547"/>
    </source>
</evidence>
<dbReference type="PANTHER" id="PTHR11786:SF0">
    <property type="entry name" value="ARYLAMINE N-ACETYLTRANSFERASE 4-RELATED"/>
    <property type="match status" value="1"/>
</dbReference>
<dbReference type="AlphaFoldDB" id="A0AAQ4D1M7"/>
<dbReference type="InterPro" id="IPR038765">
    <property type="entry name" value="Papain-like_cys_pep_sf"/>
</dbReference>
<sequence>MEPLSEQAVQDYLEYLGVIRPVEPNLDRLNALIRAHLERVPFENVDTLLGRDVVLDAEAVLTKVLKGRGGYCYELNCLFGRLLQAVGYRVQLRPARFRLTTPDDSPAKTRLAHVTLLVQLPDDGDRLVDIGLAFIGMERALPLKGGDTKPFLIREVDNSGALDVCVPTKSGGWKVSCTVEPYDFDWEDLLSLNWFSTTHPESHMRLVPLAGRRRADDGCWLQLVKNRFIRWSPKDGTLEKRVLQNEDEIVELLQTVFGLRLTKEDTGPLRPRLRELLSSWKLFDTDRGIKSFWPEC</sequence>
<dbReference type="Pfam" id="PF00797">
    <property type="entry name" value="Acetyltransf_2"/>
    <property type="match status" value="1"/>
</dbReference>
<organism evidence="3 4">
    <name type="scientific">Amblyomma americanum</name>
    <name type="common">Lone star tick</name>
    <dbReference type="NCBI Taxonomy" id="6943"/>
    <lineage>
        <taxon>Eukaryota</taxon>
        <taxon>Metazoa</taxon>
        <taxon>Ecdysozoa</taxon>
        <taxon>Arthropoda</taxon>
        <taxon>Chelicerata</taxon>
        <taxon>Arachnida</taxon>
        <taxon>Acari</taxon>
        <taxon>Parasitiformes</taxon>
        <taxon>Ixodida</taxon>
        <taxon>Ixodoidea</taxon>
        <taxon>Ixodidae</taxon>
        <taxon>Amblyomminae</taxon>
        <taxon>Amblyomma</taxon>
    </lineage>
</organism>
<reference evidence="3 4" key="1">
    <citation type="journal article" date="2023" name="Arcadia Sci">
        <title>De novo assembly of a long-read Amblyomma americanum tick genome.</title>
        <authorList>
            <person name="Chou S."/>
            <person name="Poskanzer K.E."/>
            <person name="Rollins M."/>
            <person name="Thuy-Boun P.S."/>
        </authorList>
    </citation>
    <scope>NUCLEOTIDE SEQUENCE [LARGE SCALE GENOMIC DNA]</scope>
    <source>
        <strain evidence="3">F_SG_1</strain>
        <tissue evidence="3">Salivary glands</tissue>
    </source>
</reference>
<dbReference type="PANTHER" id="PTHR11786">
    <property type="entry name" value="N-HYDROXYARYLAMINE O-ACETYLTRANSFERASE"/>
    <property type="match status" value="1"/>
</dbReference>